<dbReference type="PANTHER" id="PTHR22770:SF47">
    <property type="entry name" value="E3 UBIQUITIN-PROTEIN LIGASE RNF216"/>
    <property type="match status" value="1"/>
</dbReference>
<evidence type="ECO:0000256" key="6">
    <source>
        <dbReference type="ARBA" id="ARBA00022786"/>
    </source>
</evidence>
<sequence>MAFDAFFRRVTSNANLPPIIVNFWGVANNNNTHSETCDPATEAKMSEEATDTFTCSVCFEEQLKEISVACTEFDVPDFGDADSSDDDDFTDDSDSDDEDMSGTVVSDENDASKATSKSETTEKRKPHVAHRFCADCVRGLATSACDDAPLAKGGVGLCCMERECSGVLLLSNFRRFLDTDLLARLEDRMQHETLVHAKIKNFERCIKCNSGQIMHNRPFQRRNLKFVCQECDAAHCRLCKSQWKKLHHGRTCWEFKWVMTYRYGWDKMGTPEFVDTDTAKKLTENIIRQCPKCNVSFMKSSGCNKMVCRCGETQCYACRAVAVDYNHYCNCTSNKSRKDCCNKCDLFDDVKAKERRTRDELLTTAKRRHESTNSPMKPTSSTPSSSNDHNSSTSSIRFTAPKRTNRRH</sequence>
<dbReference type="InterPro" id="IPR051628">
    <property type="entry name" value="LUBAC_E3_Ligases"/>
</dbReference>
<proteinExistence type="predicted"/>
<evidence type="ECO:0000256" key="5">
    <source>
        <dbReference type="ARBA" id="ARBA00022771"/>
    </source>
</evidence>
<dbReference type="Pfam" id="PF26200">
    <property type="entry name" value="Rcat_RNF216"/>
    <property type="match status" value="1"/>
</dbReference>
<dbReference type="WBParaSite" id="Pan_g20486.t1">
    <property type="protein sequence ID" value="Pan_g20486.t1"/>
    <property type="gene ID" value="Pan_g20486"/>
</dbReference>
<name>A0A7E4VG26_PANRE</name>
<evidence type="ECO:0000256" key="1">
    <source>
        <dbReference type="ARBA" id="ARBA00004906"/>
    </source>
</evidence>
<dbReference type="CDD" id="cd20353">
    <property type="entry name" value="Rcat_RBR_RNF216"/>
    <property type="match status" value="1"/>
</dbReference>
<evidence type="ECO:0000256" key="8">
    <source>
        <dbReference type="SAM" id="MobiDB-lite"/>
    </source>
</evidence>
<keyword evidence="4" id="KW-0677">Repeat</keyword>
<dbReference type="Gene3D" id="1.20.120.1750">
    <property type="match status" value="1"/>
</dbReference>
<dbReference type="PROSITE" id="PS51873">
    <property type="entry name" value="TRIAD"/>
    <property type="match status" value="1"/>
</dbReference>
<keyword evidence="10" id="KW-1185">Reference proteome</keyword>
<evidence type="ECO:0000256" key="2">
    <source>
        <dbReference type="ARBA" id="ARBA00022679"/>
    </source>
</evidence>
<evidence type="ECO:0000313" key="11">
    <source>
        <dbReference type="WBParaSite" id="Pan_g20486.t1"/>
    </source>
</evidence>
<dbReference type="InterPro" id="IPR047546">
    <property type="entry name" value="Rcat_RBR_RNF216"/>
</dbReference>
<organism evidence="10 11">
    <name type="scientific">Panagrellus redivivus</name>
    <name type="common">Microworm</name>
    <dbReference type="NCBI Taxonomy" id="6233"/>
    <lineage>
        <taxon>Eukaryota</taxon>
        <taxon>Metazoa</taxon>
        <taxon>Ecdysozoa</taxon>
        <taxon>Nematoda</taxon>
        <taxon>Chromadorea</taxon>
        <taxon>Rhabditida</taxon>
        <taxon>Tylenchina</taxon>
        <taxon>Panagrolaimomorpha</taxon>
        <taxon>Panagrolaimoidea</taxon>
        <taxon>Panagrolaimidae</taxon>
        <taxon>Panagrellus</taxon>
    </lineage>
</organism>
<dbReference type="Proteomes" id="UP000492821">
    <property type="component" value="Unassembled WGS sequence"/>
</dbReference>
<evidence type="ECO:0000313" key="10">
    <source>
        <dbReference type="Proteomes" id="UP000492821"/>
    </source>
</evidence>
<keyword evidence="5" id="KW-0863">Zinc-finger</keyword>
<keyword evidence="6" id="KW-0833">Ubl conjugation pathway</keyword>
<keyword evidence="2" id="KW-0808">Transferase</keyword>
<keyword evidence="7" id="KW-0862">Zinc</keyword>
<dbReference type="AlphaFoldDB" id="A0A7E4VG26"/>
<dbReference type="GO" id="GO:0016740">
    <property type="term" value="F:transferase activity"/>
    <property type="evidence" value="ECO:0007669"/>
    <property type="project" value="UniProtKB-KW"/>
</dbReference>
<evidence type="ECO:0000256" key="3">
    <source>
        <dbReference type="ARBA" id="ARBA00022723"/>
    </source>
</evidence>
<evidence type="ECO:0000256" key="4">
    <source>
        <dbReference type="ARBA" id="ARBA00022737"/>
    </source>
</evidence>
<reference evidence="11" key="2">
    <citation type="submission" date="2020-10" db="UniProtKB">
        <authorList>
            <consortium name="WormBaseParasite"/>
        </authorList>
    </citation>
    <scope>IDENTIFICATION</scope>
</reference>
<evidence type="ECO:0000256" key="7">
    <source>
        <dbReference type="ARBA" id="ARBA00022833"/>
    </source>
</evidence>
<comment type="pathway">
    <text evidence="1">Protein modification; protein ubiquitination.</text>
</comment>
<feature type="compositionally biased region" description="Low complexity" evidence="8">
    <location>
        <begin position="372"/>
        <end position="395"/>
    </location>
</feature>
<keyword evidence="3" id="KW-0479">Metal-binding</keyword>
<evidence type="ECO:0000259" key="9">
    <source>
        <dbReference type="PROSITE" id="PS51873"/>
    </source>
</evidence>
<accession>A0A7E4VG26</accession>
<reference evidence="10" key="1">
    <citation type="journal article" date="2013" name="Genetics">
        <title>The draft genome and transcriptome of Panagrellus redivivus are shaped by the harsh demands of a free-living lifestyle.</title>
        <authorList>
            <person name="Srinivasan J."/>
            <person name="Dillman A.R."/>
            <person name="Macchietto M.G."/>
            <person name="Heikkinen L."/>
            <person name="Lakso M."/>
            <person name="Fracchia K.M."/>
            <person name="Antoshechkin I."/>
            <person name="Mortazavi A."/>
            <person name="Wong G."/>
            <person name="Sternberg P.W."/>
        </authorList>
    </citation>
    <scope>NUCLEOTIDE SEQUENCE [LARGE SCALE GENOMIC DNA]</scope>
    <source>
        <strain evidence="10">MT8872</strain>
    </source>
</reference>
<dbReference type="SUPFAM" id="SSF57850">
    <property type="entry name" value="RING/U-box"/>
    <property type="match status" value="2"/>
</dbReference>
<feature type="region of interest" description="Disordered" evidence="8">
    <location>
        <begin position="78"/>
        <end position="123"/>
    </location>
</feature>
<dbReference type="PANTHER" id="PTHR22770">
    <property type="entry name" value="UBIQUITIN CONJUGATING ENZYME 7 INTERACTING PROTEIN-RELATED"/>
    <property type="match status" value="1"/>
</dbReference>
<dbReference type="InterPro" id="IPR044066">
    <property type="entry name" value="TRIAD_supradom"/>
</dbReference>
<dbReference type="GO" id="GO:0008270">
    <property type="term" value="F:zinc ion binding"/>
    <property type="evidence" value="ECO:0007669"/>
    <property type="project" value="UniProtKB-KW"/>
</dbReference>
<feature type="region of interest" description="Disordered" evidence="8">
    <location>
        <begin position="358"/>
        <end position="408"/>
    </location>
</feature>
<feature type="compositionally biased region" description="Acidic residues" evidence="8">
    <location>
        <begin position="78"/>
        <end position="100"/>
    </location>
</feature>
<feature type="domain" description="RING-type" evidence="9">
    <location>
        <begin position="98"/>
        <end position="345"/>
    </location>
</feature>
<protein>
    <submittedName>
        <fullName evidence="11">RING-type domain-containing protein</fullName>
    </submittedName>
</protein>